<dbReference type="EMBL" id="LAZR01000252">
    <property type="protein sequence ID" value="KKN79138.1"/>
    <property type="molecule type" value="Genomic_DNA"/>
</dbReference>
<reference evidence="1" key="1">
    <citation type="journal article" date="2015" name="Nature">
        <title>Complex archaea that bridge the gap between prokaryotes and eukaryotes.</title>
        <authorList>
            <person name="Spang A."/>
            <person name="Saw J.H."/>
            <person name="Jorgensen S.L."/>
            <person name="Zaremba-Niedzwiedzka K."/>
            <person name="Martijn J."/>
            <person name="Lind A.E."/>
            <person name="van Eijk R."/>
            <person name="Schleper C."/>
            <person name="Guy L."/>
            <person name="Ettema T.J."/>
        </authorList>
    </citation>
    <scope>NUCLEOTIDE SEQUENCE</scope>
</reference>
<organism evidence="1">
    <name type="scientific">marine sediment metagenome</name>
    <dbReference type="NCBI Taxonomy" id="412755"/>
    <lineage>
        <taxon>unclassified sequences</taxon>
        <taxon>metagenomes</taxon>
        <taxon>ecological metagenomes</taxon>
    </lineage>
</organism>
<proteinExistence type="predicted"/>
<gene>
    <name evidence="1" type="ORF">LCGC14_0343260</name>
</gene>
<accession>A0A0F9WKV6</accession>
<evidence type="ECO:0000313" key="1">
    <source>
        <dbReference type="EMBL" id="KKN79138.1"/>
    </source>
</evidence>
<protein>
    <submittedName>
        <fullName evidence="1">Uncharacterized protein</fullName>
    </submittedName>
</protein>
<sequence length="355" mass="38546">MAEPTSALSYQSLLLRVAELYGIASYDSNGLPYIPVDNAFNFHECKRLVTEAIRMFIARPPSTGKWRWMHRTHTQLLNVPGTGPDNISSDAARYSLPADFGGSIAGNITYISDSQHGISIEWRDINFIHQHRELSITTGYPQWAAIRPYLPAGTALGASRRWELIFYPTPGHAKTVQFPYIMHFDNVTAEGGTASAANSTTLTDISLNIFADDHFNGYTATIISGTGKGSSAVVTDFVQSTGVVTVADWLFPGGAAGGVDPAASSIYLLEPAGNVQPCGFQFDDAIEAACLARCEMAADDSELGSKWITYFTSEALPVAWKLDGNAAPRMMGKMTDGRQFQHARVRENVAHDNAI</sequence>
<name>A0A0F9WKV6_9ZZZZ</name>
<comment type="caution">
    <text evidence="1">The sequence shown here is derived from an EMBL/GenBank/DDBJ whole genome shotgun (WGS) entry which is preliminary data.</text>
</comment>
<dbReference type="AlphaFoldDB" id="A0A0F9WKV6"/>